<feature type="compositionally biased region" description="Basic and acidic residues" evidence="1">
    <location>
        <begin position="549"/>
        <end position="561"/>
    </location>
</feature>
<protein>
    <submittedName>
        <fullName evidence="2">Uncharacterized protein</fullName>
    </submittedName>
</protein>
<dbReference type="SUPFAM" id="SSF54928">
    <property type="entry name" value="RNA-binding domain, RBD"/>
    <property type="match status" value="1"/>
</dbReference>
<accession>A0A6A6WEV1</accession>
<dbReference type="GeneID" id="54484488"/>
<dbReference type="AlphaFoldDB" id="A0A6A6WEV1"/>
<feature type="compositionally biased region" description="Basic and acidic residues" evidence="1">
    <location>
        <begin position="283"/>
        <end position="298"/>
    </location>
</feature>
<evidence type="ECO:0000313" key="3">
    <source>
        <dbReference type="Proteomes" id="UP000799437"/>
    </source>
</evidence>
<organism evidence="2 3">
    <name type="scientific">Pseudovirgaria hyperparasitica</name>
    <dbReference type="NCBI Taxonomy" id="470096"/>
    <lineage>
        <taxon>Eukaryota</taxon>
        <taxon>Fungi</taxon>
        <taxon>Dikarya</taxon>
        <taxon>Ascomycota</taxon>
        <taxon>Pezizomycotina</taxon>
        <taxon>Dothideomycetes</taxon>
        <taxon>Dothideomycetes incertae sedis</taxon>
        <taxon>Acrospermales</taxon>
        <taxon>Acrospermaceae</taxon>
        <taxon>Pseudovirgaria</taxon>
    </lineage>
</organism>
<sequence>MSSLQALTSPTAGATPSKSTALPAGTTVDPLQRVRLHISPLTPELLKTYIPPSLQEQVSNISYHTVQTFPEKSFGFVELPTMEATKLKKKLNGSILKGSKVQIEEAKPEKRKKKREAGASEADGVDVEEQDRPKKKSKKHKEQQGVLDGIELPDERKVRRGWTEPAKPTRERKKKASKDKKESKSNKEKKLQEKSQFTKEPEMLFRTKLPLNAGPVSEKAAKKKSKKDQHKSSSDRDVVVHEFERTKKHATFLRDSGLRTNAKPASEFVEGKGWVDVDGNVVEDGRKNRKHERERVDDMMIVTTGSNLQDRHKPSINKKSTATNGDETREATEPWKKPESAPQSSPDPTESEDSDSSVVSSSSSAVSSADSVASTPSSPISTPRPSSILTSAPEIITTDPTPPTTATTSSSVHPLEALFKRPKSPTQGKQQKQLAPIKTSFTFFGGSGGADDEDSSAEMDDDADADDHLSNNPPHTPFTRQDLEWRGLRSAAPTPDTAAIGKKLRAPWRDASAEEDELSPSARDSAAIDEADEEDEDGVEHTPTGKKSKKDESEFARKFWENRAQTNKAWKDRRREAKKEKRRREDRKIGRR</sequence>
<evidence type="ECO:0000256" key="1">
    <source>
        <dbReference type="SAM" id="MobiDB-lite"/>
    </source>
</evidence>
<feature type="compositionally biased region" description="Basic and acidic residues" evidence="1">
    <location>
        <begin position="569"/>
        <end position="579"/>
    </location>
</feature>
<feature type="compositionally biased region" description="Basic residues" evidence="1">
    <location>
        <begin position="580"/>
        <end position="592"/>
    </location>
</feature>
<proteinExistence type="predicted"/>
<dbReference type="RefSeq" id="XP_033603516.1">
    <property type="nucleotide sequence ID" value="XM_033743434.1"/>
</dbReference>
<feature type="region of interest" description="Disordered" evidence="1">
    <location>
        <begin position="98"/>
        <end position="240"/>
    </location>
</feature>
<feature type="compositionally biased region" description="Polar residues" evidence="1">
    <location>
        <begin position="424"/>
        <end position="433"/>
    </location>
</feature>
<keyword evidence="3" id="KW-1185">Reference proteome</keyword>
<dbReference type="InterPro" id="IPR035979">
    <property type="entry name" value="RBD_domain_sf"/>
</dbReference>
<feature type="compositionally biased region" description="Basic and acidic residues" evidence="1">
    <location>
        <begin position="230"/>
        <end position="240"/>
    </location>
</feature>
<dbReference type="Gene3D" id="3.30.70.330">
    <property type="match status" value="1"/>
</dbReference>
<gene>
    <name evidence="2" type="ORF">EJ05DRAFT_473626</name>
</gene>
<feature type="region of interest" description="Disordered" evidence="1">
    <location>
        <begin position="283"/>
        <end position="592"/>
    </location>
</feature>
<feature type="compositionally biased region" description="Low complexity" evidence="1">
    <location>
        <begin position="356"/>
        <end position="391"/>
    </location>
</feature>
<feature type="compositionally biased region" description="Polar residues" evidence="1">
    <location>
        <begin position="1"/>
        <end position="20"/>
    </location>
</feature>
<dbReference type="EMBL" id="ML996567">
    <property type="protein sequence ID" value="KAF2761065.1"/>
    <property type="molecule type" value="Genomic_DNA"/>
</dbReference>
<feature type="compositionally biased region" description="Basic and acidic residues" evidence="1">
    <location>
        <begin position="179"/>
        <end position="205"/>
    </location>
</feature>
<name>A0A6A6WEV1_9PEZI</name>
<dbReference type="GO" id="GO:0003676">
    <property type="term" value="F:nucleic acid binding"/>
    <property type="evidence" value="ECO:0007669"/>
    <property type="project" value="InterPro"/>
</dbReference>
<feature type="compositionally biased region" description="Acidic residues" evidence="1">
    <location>
        <begin position="450"/>
        <end position="465"/>
    </location>
</feature>
<feature type="region of interest" description="Disordered" evidence="1">
    <location>
        <begin position="1"/>
        <end position="27"/>
    </location>
</feature>
<feature type="compositionally biased region" description="Basic and acidic residues" evidence="1">
    <location>
        <begin position="326"/>
        <end position="339"/>
    </location>
</feature>
<dbReference type="OrthoDB" id="3595585at2759"/>
<dbReference type="Proteomes" id="UP000799437">
    <property type="component" value="Unassembled WGS sequence"/>
</dbReference>
<feature type="compositionally biased region" description="Acidic residues" evidence="1">
    <location>
        <begin position="527"/>
        <end position="538"/>
    </location>
</feature>
<dbReference type="InterPro" id="IPR012677">
    <property type="entry name" value="Nucleotide-bd_a/b_plait_sf"/>
</dbReference>
<reference evidence="2" key="1">
    <citation type="journal article" date="2020" name="Stud. Mycol.">
        <title>101 Dothideomycetes genomes: a test case for predicting lifestyles and emergence of pathogens.</title>
        <authorList>
            <person name="Haridas S."/>
            <person name="Albert R."/>
            <person name="Binder M."/>
            <person name="Bloem J."/>
            <person name="Labutti K."/>
            <person name="Salamov A."/>
            <person name="Andreopoulos B."/>
            <person name="Baker S."/>
            <person name="Barry K."/>
            <person name="Bills G."/>
            <person name="Bluhm B."/>
            <person name="Cannon C."/>
            <person name="Castanera R."/>
            <person name="Culley D."/>
            <person name="Daum C."/>
            <person name="Ezra D."/>
            <person name="Gonzalez J."/>
            <person name="Henrissat B."/>
            <person name="Kuo A."/>
            <person name="Liang C."/>
            <person name="Lipzen A."/>
            <person name="Lutzoni F."/>
            <person name="Magnuson J."/>
            <person name="Mondo S."/>
            <person name="Nolan M."/>
            <person name="Ohm R."/>
            <person name="Pangilinan J."/>
            <person name="Park H.-J."/>
            <person name="Ramirez L."/>
            <person name="Alfaro M."/>
            <person name="Sun H."/>
            <person name="Tritt A."/>
            <person name="Yoshinaga Y."/>
            <person name="Zwiers L.-H."/>
            <person name="Turgeon B."/>
            <person name="Goodwin S."/>
            <person name="Spatafora J."/>
            <person name="Crous P."/>
            <person name="Grigoriev I."/>
        </authorList>
    </citation>
    <scope>NUCLEOTIDE SEQUENCE</scope>
    <source>
        <strain evidence="2">CBS 121739</strain>
    </source>
</reference>
<evidence type="ECO:0000313" key="2">
    <source>
        <dbReference type="EMBL" id="KAF2761065.1"/>
    </source>
</evidence>